<dbReference type="GO" id="GO:0016787">
    <property type="term" value="F:hydrolase activity"/>
    <property type="evidence" value="ECO:0007669"/>
    <property type="project" value="UniProtKB-KW"/>
</dbReference>
<dbReference type="Gene3D" id="2.60.120.1390">
    <property type="match status" value="1"/>
</dbReference>
<dbReference type="InterPro" id="IPR021345">
    <property type="entry name" value="DUF2961"/>
</dbReference>
<accession>A0ABW4FFN1</accession>
<feature type="region of interest" description="Disordered" evidence="1">
    <location>
        <begin position="13"/>
        <end position="34"/>
    </location>
</feature>
<proteinExistence type="predicted"/>
<evidence type="ECO:0000256" key="1">
    <source>
        <dbReference type="SAM" id="MobiDB-lite"/>
    </source>
</evidence>
<sequence>MTGRDIARIRAVRTRSISPENPTGGPGRGGRAVEGTGANAARELGQGWKVSPSVEIPARGTYELAAIDGPGRITHIWMTTHPDHWRSLLLRAHWDGATTPAVEVPVGDFFGQGWGRFAQLSSTMVAVNPHGGLNSYWPMPFQSSARLTLENLSPAPVIVYFQVTYETGEDESGSGYLHAQWRRSNPLPAGSTHTLLSGVRGAGQYVGTYLAWGLNSRGWWGEGEIKYYLDHDTDFPTICGTGTEDYFGGAWNFDVPGQGYTAYTTPYLGLHQIIRPDELYESQQRFGMYRWHVPDPIHFATGIRVAIQALGWRSHGRYLLRHDDIASTAFLYLDAPSAVPPAPPTADELEIL</sequence>
<keyword evidence="2" id="KW-0378">Hydrolase</keyword>
<dbReference type="RefSeq" id="WP_343974839.1">
    <property type="nucleotide sequence ID" value="NZ_BAAAJG010000008.1"/>
</dbReference>
<comment type="caution">
    <text evidence="2">The sequence shown here is derived from an EMBL/GenBank/DDBJ whole genome shotgun (WGS) entry which is preliminary data.</text>
</comment>
<evidence type="ECO:0000313" key="2">
    <source>
        <dbReference type="EMBL" id="MFD1529039.1"/>
    </source>
</evidence>
<organism evidence="2 3">
    <name type="scientific">Pseudonocardia aurantiaca</name>
    <dbReference type="NCBI Taxonomy" id="75290"/>
    <lineage>
        <taxon>Bacteria</taxon>
        <taxon>Bacillati</taxon>
        <taxon>Actinomycetota</taxon>
        <taxon>Actinomycetes</taxon>
        <taxon>Pseudonocardiales</taxon>
        <taxon>Pseudonocardiaceae</taxon>
        <taxon>Pseudonocardia</taxon>
    </lineage>
</organism>
<evidence type="ECO:0000313" key="3">
    <source>
        <dbReference type="Proteomes" id="UP001597145"/>
    </source>
</evidence>
<name>A0ABW4FFN1_9PSEU</name>
<protein>
    <submittedName>
        <fullName evidence="2">Glycoside hydrolase family 172 protein</fullName>
    </submittedName>
</protein>
<keyword evidence="3" id="KW-1185">Reference proteome</keyword>
<reference evidence="3" key="1">
    <citation type="journal article" date="2019" name="Int. J. Syst. Evol. Microbiol.">
        <title>The Global Catalogue of Microorganisms (GCM) 10K type strain sequencing project: providing services to taxonomists for standard genome sequencing and annotation.</title>
        <authorList>
            <consortium name="The Broad Institute Genomics Platform"/>
            <consortium name="The Broad Institute Genome Sequencing Center for Infectious Disease"/>
            <person name="Wu L."/>
            <person name="Ma J."/>
        </authorList>
    </citation>
    <scope>NUCLEOTIDE SEQUENCE [LARGE SCALE GENOMIC DNA]</scope>
    <source>
        <strain evidence="3">JCM 12165</strain>
    </source>
</reference>
<dbReference type="Proteomes" id="UP001597145">
    <property type="component" value="Unassembled WGS sequence"/>
</dbReference>
<gene>
    <name evidence="2" type="ORF">ACFSCY_06265</name>
</gene>
<dbReference type="EMBL" id="JBHUCP010000004">
    <property type="protein sequence ID" value="MFD1529039.1"/>
    <property type="molecule type" value="Genomic_DNA"/>
</dbReference>
<dbReference type="Pfam" id="PF11175">
    <property type="entry name" value="DUF2961"/>
    <property type="match status" value="1"/>
</dbReference>